<evidence type="ECO:0000313" key="3">
    <source>
        <dbReference type="EMBL" id="QNL94443.1"/>
    </source>
</evidence>
<feature type="domain" description="HTH marR-type" evidence="2">
    <location>
        <begin position="9"/>
        <end position="160"/>
    </location>
</feature>
<evidence type="ECO:0000313" key="4">
    <source>
        <dbReference type="Proteomes" id="UP000515871"/>
    </source>
</evidence>
<dbReference type="InterPro" id="IPR039422">
    <property type="entry name" value="MarR/SlyA-like"/>
</dbReference>
<dbReference type="InterPro" id="IPR036388">
    <property type="entry name" value="WH-like_DNA-bd_sf"/>
</dbReference>
<sequence>MTHEYTDDERALLRAVRHLVRADRDMRARLSAAMHVNPTDLRSIRHVMRAVEPDTPDTPDTPDAPRASPGGVTPRKLADHLGISTAAVTTLVDRLVASGHLTRAPHPTDRRSVILLPTDLARSQMDAHLADMHDRMKKIAAAVPESARPALIEFLEALTREMERDRLDVTRP</sequence>
<dbReference type="RefSeq" id="WP_154597256.1">
    <property type="nucleotide sequence ID" value="NZ_CP060587.1"/>
</dbReference>
<dbReference type="SUPFAM" id="SSF46785">
    <property type="entry name" value="Winged helix' DNA-binding domain"/>
    <property type="match status" value="1"/>
</dbReference>
<name>A0ABX6SSQ2_9ACTN</name>
<feature type="region of interest" description="Disordered" evidence="1">
    <location>
        <begin position="52"/>
        <end position="73"/>
    </location>
</feature>
<dbReference type="Proteomes" id="UP000515871">
    <property type="component" value="Chromosome"/>
</dbReference>
<organism evidence="3 4">
    <name type="scientific">Aeromicrobium senzhongii</name>
    <dbReference type="NCBI Taxonomy" id="2663859"/>
    <lineage>
        <taxon>Bacteria</taxon>
        <taxon>Bacillati</taxon>
        <taxon>Actinomycetota</taxon>
        <taxon>Actinomycetes</taxon>
        <taxon>Propionibacteriales</taxon>
        <taxon>Nocardioidaceae</taxon>
        <taxon>Aeromicrobium</taxon>
    </lineage>
</organism>
<dbReference type="PANTHER" id="PTHR33164">
    <property type="entry name" value="TRANSCRIPTIONAL REGULATOR, MARR FAMILY"/>
    <property type="match status" value="1"/>
</dbReference>
<protein>
    <submittedName>
        <fullName evidence="3">MarR family transcriptional regulator</fullName>
    </submittedName>
</protein>
<gene>
    <name evidence="3" type="ORF">H9L21_00150</name>
</gene>
<dbReference type="SMART" id="SM00347">
    <property type="entry name" value="HTH_MARR"/>
    <property type="match status" value="1"/>
</dbReference>
<accession>A0ABX6SSQ2</accession>
<dbReference type="InterPro" id="IPR036390">
    <property type="entry name" value="WH_DNA-bd_sf"/>
</dbReference>
<evidence type="ECO:0000259" key="2">
    <source>
        <dbReference type="PROSITE" id="PS50995"/>
    </source>
</evidence>
<dbReference type="PANTHER" id="PTHR33164:SF103">
    <property type="entry name" value="REGULATORY PROTEIN MARR"/>
    <property type="match status" value="1"/>
</dbReference>
<dbReference type="InterPro" id="IPR000835">
    <property type="entry name" value="HTH_MarR-typ"/>
</dbReference>
<dbReference type="Pfam" id="PF12802">
    <property type="entry name" value="MarR_2"/>
    <property type="match status" value="1"/>
</dbReference>
<evidence type="ECO:0000256" key="1">
    <source>
        <dbReference type="SAM" id="MobiDB-lite"/>
    </source>
</evidence>
<dbReference type="PROSITE" id="PS50995">
    <property type="entry name" value="HTH_MARR_2"/>
    <property type="match status" value="1"/>
</dbReference>
<keyword evidence="4" id="KW-1185">Reference proteome</keyword>
<proteinExistence type="predicted"/>
<reference evidence="3 4" key="1">
    <citation type="submission" date="2020-08" db="EMBL/GenBank/DDBJ databases">
        <title>Novel species in genus Aeromicrobium.</title>
        <authorList>
            <person name="Zhang G."/>
        </authorList>
    </citation>
    <scope>NUCLEOTIDE SEQUENCE [LARGE SCALE GENOMIC DNA]</scope>
    <source>
        <strain evidence="4">zg-629</strain>
    </source>
</reference>
<dbReference type="EMBL" id="CP060587">
    <property type="protein sequence ID" value="QNL94443.1"/>
    <property type="molecule type" value="Genomic_DNA"/>
</dbReference>
<dbReference type="Gene3D" id="1.10.10.10">
    <property type="entry name" value="Winged helix-like DNA-binding domain superfamily/Winged helix DNA-binding domain"/>
    <property type="match status" value="1"/>
</dbReference>